<evidence type="ECO:0000256" key="1">
    <source>
        <dbReference type="SAM" id="Phobius"/>
    </source>
</evidence>
<dbReference type="InterPro" id="IPR002541">
    <property type="entry name" value="Cyt_c_assembly"/>
</dbReference>
<feature type="transmembrane region" description="Helical" evidence="1">
    <location>
        <begin position="262"/>
        <end position="283"/>
    </location>
</feature>
<feature type="transmembrane region" description="Helical" evidence="1">
    <location>
        <begin position="6"/>
        <end position="29"/>
    </location>
</feature>
<dbReference type="GO" id="GO:0017004">
    <property type="term" value="P:cytochrome complex assembly"/>
    <property type="evidence" value="ECO:0007669"/>
    <property type="project" value="InterPro"/>
</dbReference>
<keyword evidence="1" id="KW-1133">Transmembrane helix</keyword>
<dbReference type="PANTHER" id="PTHR38034:SF1">
    <property type="entry name" value="INNER MEMBRANE PROTEIN YPJD"/>
    <property type="match status" value="1"/>
</dbReference>
<feature type="domain" description="Cytochrome c assembly protein" evidence="2">
    <location>
        <begin position="79"/>
        <end position="280"/>
    </location>
</feature>
<organism evidence="3 4">
    <name type="scientific">Roseospirillum parvum</name>
    <dbReference type="NCBI Taxonomy" id="83401"/>
    <lineage>
        <taxon>Bacteria</taxon>
        <taxon>Pseudomonadati</taxon>
        <taxon>Pseudomonadota</taxon>
        <taxon>Alphaproteobacteria</taxon>
        <taxon>Rhodospirillales</taxon>
        <taxon>Rhodospirillaceae</taxon>
        <taxon>Roseospirillum</taxon>
    </lineage>
</organism>
<protein>
    <submittedName>
        <fullName evidence="3">ABC-type uncharacterized transport system, permease component</fullName>
    </submittedName>
</protein>
<evidence type="ECO:0000259" key="2">
    <source>
        <dbReference type="Pfam" id="PF01578"/>
    </source>
</evidence>
<keyword evidence="1" id="KW-0472">Membrane</keyword>
<feature type="transmembrane region" description="Helical" evidence="1">
    <location>
        <begin position="80"/>
        <end position="99"/>
    </location>
</feature>
<sequence>MDTLLTHSLTAFLGLLPATMVGWVGYVPLRTGNPARAGQDPKTLRVGGWVFWAALAMALLSALSRGSMALLGGWDSELSAALWVSIATSLILYVAGTVVSDAMRRLLPLLMPYLAALALMAILLPGEPQGLVLSVRDNPWVALHILVGVLTYALLTLAAVAAFGAFLQERALKLKRPTRLSRRLPPAAAGESLSFKLLMGSELVLGVGLGTGLALDLLLYDEIRLLDHKTLLSFATFVIIGGVLAAHQWIGVRGRLAARWILLAYLHLTLGYLGVKFVADVLLP</sequence>
<keyword evidence="1" id="KW-0812">Transmembrane</keyword>
<feature type="transmembrane region" description="Helical" evidence="1">
    <location>
        <begin position="106"/>
        <end position="125"/>
    </location>
</feature>
<feature type="transmembrane region" description="Helical" evidence="1">
    <location>
        <begin position="49"/>
        <end position="74"/>
    </location>
</feature>
<dbReference type="PANTHER" id="PTHR38034">
    <property type="entry name" value="INNER MEMBRANE PROTEIN YPJD"/>
    <property type="match status" value="1"/>
</dbReference>
<dbReference type="GO" id="GO:0020037">
    <property type="term" value="F:heme binding"/>
    <property type="evidence" value="ECO:0007669"/>
    <property type="project" value="InterPro"/>
</dbReference>
<evidence type="ECO:0000313" key="4">
    <source>
        <dbReference type="Proteomes" id="UP000217076"/>
    </source>
</evidence>
<dbReference type="Proteomes" id="UP000217076">
    <property type="component" value="Unassembled WGS sequence"/>
</dbReference>
<feature type="transmembrane region" description="Helical" evidence="1">
    <location>
        <begin position="232"/>
        <end position="250"/>
    </location>
</feature>
<gene>
    <name evidence="3" type="ORF">SAMN05421742_103242</name>
</gene>
<reference evidence="4" key="1">
    <citation type="submission" date="2016-10" db="EMBL/GenBank/DDBJ databases">
        <authorList>
            <person name="Varghese N."/>
            <person name="Submissions S."/>
        </authorList>
    </citation>
    <scope>NUCLEOTIDE SEQUENCE [LARGE SCALE GENOMIC DNA]</scope>
    <source>
        <strain evidence="4">930I</strain>
    </source>
</reference>
<evidence type="ECO:0000313" key="3">
    <source>
        <dbReference type="EMBL" id="SDG93387.1"/>
    </source>
</evidence>
<dbReference type="AlphaFoldDB" id="A0A1G7YAK9"/>
<dbReference type="EMBL" id="FNCV01000003">
    <property type="protein sequence ID" value="SDG93387.1"/>
    <property type="molecule type" value="Genomic_DNA"/>
</dbReference>
<dbReference type="OrthoDB" id="9812539at2"/>
<dbReference type="GO" id="GO:0005886">
    <property type="term" value="C:plasma membrane"/>
    <property type="evidence" value="ECO:0007669"/>
    <property type="project" value="TreeGrafter"/>
</dbReference>
<name>A0A1G7YAK9_9PROT</name>
<feature type="transmembrane region" description="Helical" evidence="1">
    <location>
        <begin position="203"/>
        <end position="220"/>
    </location>
</feature>
<dbReference type="RefSeq" id="WP_092617111.1">
    <property type="nucleotide sequence ID" value="NZ_FNCV01000003.1"/>
</dbReference>
<keyword evidence="4" id="KW-1185">Reference proteome</keyword>
<feature type="transmembrane region" description="Helical" evidence="1">
    <location>
        <begin position="145"/>
        <end position="167"/>
    </location>
</feature>
<dbReference type="InterPro" id="IPR052372">
    <property type="entry name" value="YpjD/HemX"/>
</dbReference>
<proteinExistence type="predicted"/>
<dbReference type="Pfam" id="PF01578">
    <property type="entry name" value="Cytochrom_C_asm"/>
    <property type="match status" value="1"/>
</dbReference>
<accession>A0A1G7YAK9</accession>
<dbReference type="STRING" id="83401.SAMN05421742_103242"/>